<feature type="transmembrane region" description="Helical" evidence="1">
    <location>
        <begin position="54"/>
        <end position="76"/>
    </location>
</feature>
<accession>A0AAV1R160</accession>
<organism evidence="2 3">
    <name type="scientific">Dovyalis caffra</name>
    <dbReference type="NCBI Taxonomy" id="77055"/>
    <lineage>
        <taxon>Eukaryota</taxon>
        <taxon>Viridiplantae</taxon>
        <taxon>Streptophyta</taxon>
        <taxon>Embryophyta</taxon>
        <taxon>Tracheophyta</taxon>
        <taxon>Spermatophyta</taxon>
        <taxon>Magnoliopsida</taxon>
        <taxon>eudicotyledons</taxon>
        <taxon>Gunneridae</taxon>
        <taxon>Pentapetalae</taxon>
        <taxon>rosids</taxon>
        <taxon>fabids</taxon>
        <taxon>Malpighiales</taxon>
        <taxon>Salicaceae</taxon>
        <taxon>Flacourtieae</taxon>
        <taxon>Dovyalis</taxon>
    </lineage>
</organism>
<dbReference type="EMBL" id="CAWUPB010000851">
    <property type="protein sequence ID" value="CAK7327451.1"/>
    <property type="molecule type" value="Genomic_DNA"/>
</dbReference>
<evidence type="ECO:0000256" key="1">
    <source>
        <dbReference type="SAM" id="Phobius"/>
    </source>
</evidence>
<evidence type="ECO:0000313" key="2">
    <source>
        <dbReference type="EMBL" id="CAK7327451.1"/>
    </source>
</evidence>
<sequence>MLGGRRGALPTTPALPINRISNNVADAKLLSSTRLPFTPNHLKSLGFTPSPPHLALFSLFFLLSTAIGAMFSLAIISLPTIRVFRRLGASVQKLSRVISEEVPGTLSSLKLSAREINDLTQQLINLSLLAQSSRRHSGQAALR</sequence>
<dbReference type="AlphaFoldDB" id="A0AAV1R160"/>
<evidence type="ECO:0000313" key="3">
    <source>
        <dbReference type="Proteomes" id="UP001314170"/>
    </source>
</evidence>
<evidence type="ECO:0008006" key="4">
    <source>
        <dbReference type="Google" id="ProtNLM"/>
    </source>
</evidence>
<dbReference type="PANTHER" id="PTHR33825">
    <property type="entry name" value="CHITINASE-LIKE PROTEIN"/>
    <property type="match status" value="1"/>
</dbReference>
<keyword evidence="1" id="KW-0812">Transmembrane</keyword>
<reference evidence="2 3" key="1">
    <citation type="submission" date="2024-01" db="EMBL/GenBank/DDBJ databases">
        <authorList>
            <person name="Waweru B."/>
        </authorList>
    </citation>
    <scope>NUCLEOTIDE SEQUENCE [LARGE SCALE GENOMIC DNA]</scope>
</reference>
<gene>
    <name evidence="2" type="ORF">DCAF_LOCUS5163</name>
</gene>
<keyword evidence="1" id="KW-1133">Transmembrane helix</keyword>
<name>A0AAV1R160_9ROSI</name>
<comment type="caution">
    <text evidence="2">The sequence shown here is derived from an EMBL/GenBank/DDBJ whole genome shotgun (WGS) entry which is preliminary data.</text>
</comment>
<keyword evidence="3" id="KW-1185">Reference proteome</keyword>
<proteinExistence type="predicted"/>
<dbReference type="Proteomes" id="UP001314170">
    <property type="component" value="Unassembled WGS sequence"/>
</dbReference>
<keyword evidence="1" id="KW-0472">Membrane</keyword>
<protein>
    <recommendedName>
        <fullName evidence="4">HAMP domain-containing protein</fullName>
    </recommendedName>
</protein>
<dbReference type="PANTHER" id="PTHR33825:SF4">
    <property type="entry name" value="OS05G0137600 PROTEIN"/>
    <property type="match status" value="1"/>
</dbReference>